<dbReference type="Gene3D" id="2.40.70.10">
    <property type="entry name" value="Acid Proteases"/>
    <property type="match status" value="1"/>
</dbReference>
<dbReference type="SUPFAM" id="SSF50630">
    <property type="entry name" value="Acid proteases"/>
    <property type="match status" value="1"/>
</dbReference>
<name>A0A803LHF8_CHEQI</name>
<dbReference type="PANTHER" id="PTHR33240">
    <property type="entry name" value="OS08G0508500 PROTEIN"/>
    <property type="match status" value="1"/>
</dbReference>
<evidence type="ECO:0000313" key="1">
    <source>
        <dbReference type="EnsemblPlants" id="AUR62013405-RA:cds"/>
    </source>
</evidence>
<dbReference type="EnsemblPlants" id="AUR62013405-RA">
    <property type="protein sequence ID" value="AUR62013405-RA:cds"/>
    <property type="gene ID" value="AUR62013405"/>
</dbReference>
<proteinExistence type="predicted"/>
<dbReference type="AlphaFoldDB" id="A0A803LHF8"/>
<protein>
    <submittedName>
        <fullName evidence="1">Uncharacterized protein</fullName>
    </submittedName>
</protein>
<reference evidence="1" key="1">
    <citation type="journal article" date="2017" name="Nature">
        <title>The genome of Chenopodium quinoa.</title>
        <authorList>
            <person name="Jarvis D.E."/>
            <person name="Ho Y.S."/>
            <person name="Lightfoot D.J."/>
            <person name="Schmoeckel S.M."/>
            <person name="Li B."/>
            <person name="Borm T.J.A."/>
            <person name="Ohyanagi H."/>
            <person name="Mineta K."/>
            <person name="Michell C.T."/>
            <person name="Saber N."/>
            <person name="Kharbatia N.M."/>
            <person name="Rupper R.R."/>
            <person name="Sharp A.R."/>
            <person name="Dally N."/>
            <person name="Boughton B.A."/>
            <person name="Woo Y.H."/>
            <person name="Gao G."/>
            <person name="Schijlen E.G.W.M."/>
            <person name="Guo X."/>
            <person name="Momin A.A."/>
            <person name="Negrao S."/>
            <person name="Al-Babili S."/>
            <person name="Gehring C."/>
            <person name="Roessner U."/>
            <person name="Jung C."/>
            <person name="Murphy K."/>
            <person name="Arold S.T."/>
            <person name="Gojobori T."/>
            <person name="van der Linden C.G."/>
            <person name="van Loo E.N."/>
            <person name="Jellen E.N."/>
            <person name="Maughan P.J."/>
            <person name="Tester M."/>
        </authorList>
    </citation>
    <scope>NUCLEOTIDE SEQUENCE [LARGE SCALE GENOMIC DNA]</scope>
    <source>
        <strain evidence="1">cv. PI 614886</strain>
    </source>
</reference>
<dbReference type="PANTHER" id="PTHR33240:SF17">
    <property type="entry name" value="EUKARYOTIC PEPTIDE CHAIN RELEASE FACTOR GTP-BINDING SUBUNIT-LIKE"/>
    <property type="match status" value="1"/>
</dbReference>
<sequence>MPPLSTGRGVDVITGGPIHGGTVSGAKKHLAEHRHLVCALDVDNRPRPATIPEIVFTEEDARGVVFPHDDPLVLITKINGADIKRVLVDGGSSANVLFVQAFNEMNIGRQYLKPVSYPVIGFNGSIVRPQGSIVLPVKLGDGPQARDVMAEFLVVDVKSAYNAIIGRPIIHDMQAVVSTYHLAIAYVSNLGAVEKVYGGQAMSKSCYVTALKNPVGSGPVPCNPYIVKWDGQLKTASVKLMNLQPDQLYTLTHEVAGSKYNTGKINSGIRQCEA</sequence>
<dbReference type="Gramene" id="AUR62013405-RA">
    <property type="protein sequence ID" value="AUR62013405-RA:cds"/>
    <property type="gene ID" value="AUR62013405"/>
</dbReference>
<dbReference type="Proteomes" id="UP000596660">
    <property type="component" value="Unplaced"/>
</dbReference>
<organism evidence="1 2">
    <name type="scientific">Chenopodium quinoa</name>
    <name type="common">Quinoa</name>
    <dbReference type="NCBI Taxonomy" id="63459"/>
    <lineage>
        <taxon>Eukaryota</taxon>
        <taxon>Viridiplantae</taxon>
        <taxon>Streptophyta</taxon>
        <taxon>Embryophyta</taxon>
        <taxon>Tracheophyta</taxon>
        <taxon>Spermatophyta</taxon>
        <taxon>Magnoliopsida</taxon>
        <taxon>eudicotyledons</taxon>
        <taxon>Gunneridae</taxon>
        <taxon>Pentapetalae</taxon>
        <taxon>Caryophyllales</taxon>
        <taxon>Chenopodiaceae</taxon>
        <taxon>Chenopodioideae</taxon>
        <taxon>Atripliceae</taxon>
        <taxon>Chenopodium</taxon>
    </lineage>
</organism>
<keyword evidence="2" id="KW-1185">Reference proteome</keyword>
<accession>A0A803LHF8</accession>
<evidence type="ECO:0000313" key="2">
    <source>
        <dbReference type="Proteomes" id="UP000596660"/>
    </source>
</evidence>
<dbReference type="OMA" id="YTLTHEV"/>
<dbReference type="InterPro" id="IPR021109">
    <property type="entry name" value="Peptidase_aspartic_dom_sf"/>
</dbReference>
<reference evidence="1" key="2">
    <citation type="submission" date="2021-03" db="UniProtKB">
        <authorList>
            <consortium name="EnsemblPlants"/>
        </authorList>
    </citation>
    <scope>IDENTIFICATION</scope>
</reference>
<dbReference type="CDD" id="cd00303">
    <property type="entry name" value="retropepsin_like"/>
    <property type="match status" value="1"/>
</dbReference>